<protein>
    <submittedName>
        <fullName evidence="2">Uncharacterized protein</fullName>
    </submittedName>
</protein>
<organism evidence="2 3">
    <name type="scientific">Bathymodiolus thermophilus thioautotrophic gill symbiont</name>
    <dbReference type="NCBI Taxonomy" id="2360"/>
    <lineage>
        <taxon>Bacteria</taxon>
        <taxon>Pseudomonadati</taxon>
        <taxon>Pseudomonadota</taxon>
        <taxon>Gammaproteobacteria</taxon>
        <taxon>sulfur-oxidizing symbionts</taxon>
    </lineage>
</organism>
<dbReference type="Proteomes" id="UP000626656">
    <property type="component" value="Unassembled WGS sequence"/>
</dbReference>
<dbReference type="Pfam" id="PF01041">
    <property type="entry name" value="DegT_DnrJ_EryC1"/>
    <property type="match status" value="1"/>
</dbReference>
<dbReference type="EMBL" id="CAHJWF010000242">
    <property type="protein sequence ID" value="CAB5502874.1"/>
    <property type="molecule type" value="Genomic_DNA"/>
</dbReference>
<dbReference type="SUPFAM" id="SSF53383">
    <property type="entry name" value="PLP-dependent transferases"/>
    <property type="match status" value="1"/>
</dbReference>
<comment type="caution">
    <text evidence="2">The sequence shown here is derived from an EMBL/GenBank/DDBJ whole genome shotgun (WGS) entry which is preliminary data.</text>
</comment>
<accession>A0ABN7GAK7</accession>
<evidence type="ECO:0000313" key="2">
    <source>
        <dbReference type="EMBL" id="CAB5502874.1"/>
    </source>
</evidence>
<dbReference type="InterPro" id="IPR015421">
    <property type="entry name" value="PyrdxlP-dep_Trfase_major"/>
</dbReference>
<reference evidence="2 3" key="1">
    <citation type="submission" date="2020-05" db="EMBL/GenBank/DDBJ databases">
        <authorList>
            <person name="Petersen J."/>
            <person name="Sayavedra L."/>
        </authorList>
    </citation>
    <scope>NUCLEOTIDE SEQUENCE [LARGE SCALE GENOMIC DNA]</scope>
    <source>
        <strain evidence="2">B azoricus SOX ET2 1586I</strain>
    </source>
</reference>
<gene>
    <name evidence="2" type="ORF">AZO1586I_1030</name>
</gene>
<dbReference type="PANTHER" id="PTHR30244">
    <property type="entry name" value="TRANSAMINASE"/>
    <property type="match status" value="1"/>
</dbReference>
<sequence>MNNIPFFNYLDLFAQHREELTNVFQKVAECGAFIMQNDLVQFEQRLSEYTGIKYVLGVVNATDAMQLLLKAEGIGVGDEVIFCTHTMVVASAIKFTGATPVPVDTR</sequence>
<proteinExistence type="predicted"/>
<name>A0ABN7GAK7_9GAMM</name>
<dbReference type="InterPro" id="IPR015424">
    <property type="entry name" value="PyrdxlP-dep_Trfase"/>
</dbReference>
<dbReference type="PANTHER" id="PTHR30244:SF36">
    <property type="entry name" value="3-OXO-GLUCOSE-6-PHOSPHATE:GLUTAMATE AMINOTRANSFERASE"/>
    <property type="match status" value="1"/>
</dbReference>
<keyword evidence="3" id="KW-1185">Reference proteome</keyword>
<dbReference type="Gene3D" id="3.40.640.10">
    <property type="entry name" value="Type I PLP-dependent aspartate aminotransferase-like (Major domain)"/>
    <property type="match status" value="1"/>
</dbReference>
<keyword evidence="1" id="KW-0663">Pyridoxal phosphate</keyword>
<evidence type="ECO:0000313" key="3">
    <source>
        <dbReference type="Proteomes" id="UP000626656"/>
    </source>
</evidence>
<dbReference type="RefSeq" id="WP_202775594.1">
    <property type="nucleotide sequence ID" value="NZ_CAHJWF010000242.1"/>
</dbReference>
<evidence type="ECO:0000256" key="1">
    <source>
        <dbReference type="ARBA" id="ARBA00022898"/>
    </source>
</evidence>
<dbReference type="InterPro" id="IPR000653">
    <property type="entry name" value="DegT/StrS_aminotransferase"/>
</dbReference>